<feature type="chain" id="PRO_5045928545" description="Secreted protein" evidence="1">
    <location>
        <begin position="27"/>
        <end position="181"/>
    </location>
</feature>
<gene>
    <name evidence="2" type="ORF">ACFPYL_11565</name>
</gene>
<name>A0ABW1LJT1_9ACTN</name>
<proteinExistence type="predicted"/>
<keyword evidence="3" id="KW-1185">Reference proteome</keyword>
<evidence type="ECO:0000313" key="3">
    <source>
        <dbReference type="Proteomes" id="UP001596135"/>
    </source>
</evidence>
<organism evidence="2 3">
    <name type="scientific">Nocardioides hankookensis</name>
    <dbReference type="NCBI Taxonomy" id="443157"/>
    <lineage>
        <taxon>Bacteria</taxon>
        <taxon>Bacillati</taxon>
        <taxon>Actinomycetota</taxon>
        <taxon>Actinomycetes</taxon>
        <taxon>Propionibacteriales</taxon>
        <taxon>Nocardioidaceae</taxon>
        <taxon>Nocardioides</taxon>
    </lineage>
</organism>
<evidence type="ECO:0000313" key="2">
    <source>
        <dbReference type="EMBL" id="MFC6043719.1"/>
    </source>
</evidence>
<accession>A0ABW1LJT1</accession>
<dbReference type="RefSeq" id="WP_379154014.1">
    <property type="nucleotide sequence ID" value="NZ_JBHSRJ010000004.1"/>
</dbReference>
<comment type="caution">
    <text evidence="2">The sequence shown here is derived from an EMBL/GenBank/DDBJ whole genome shotgun (WGS) entry which is preliminary data.</text>
</comment>
<evidence type="ECO:0000256" key="1">
    <source>
        <dbReference type="SAM" id="SignalP"/>
    </source>
</evidence>
<dbReference type="Proteomes" id="UP001596135">
    <property type="component" value="Unassembled WGS sequence"/>
</dbReference>
<reference evidence="3" key="1">
    <citation type="journal article" date="2019" name="Int. J. Syst. Evol. Microbiol.">
        <title>The Global Catalogue of Microorganisms (GCM) 10K type strain sequencing project: providing services to taxonomists for standard genome sequencing and annotation.</title>
        <authorList>
            <consortium name="The Broad Institute Genomics Platform"/>
            <consortium name="The Broad Institute Genome Sequencing Center for Infectious Disease"/>
            <person name="Wu L."/>
            <person name="Ma J."/>
        </authorList>
    </citation>
    <scope>NUCLEOTIDE SEQUENCE [LARGE SCALE GENOMIC DNA]</scope>
    <source>
        <strain evidence="3">CCUG 54522</strain>
    </source>
</reference>
<protein>
    <recommendedName>
        <fullName evidence="4">Secreted protein</fullName>
    </recommendedName>
</protein>
<feature type="signal peptide" evidence="1">
    <location>
        <begin position="1"/>
        <end position="26"/>
    </location>
</feature>
<keyword evidence="1" id="KW-0732">Signal</keyword>
<sequence length="181" mass="18871">MKLGTAALALLTATVGATLVAAPAYADQARYPDPADASASLTDMRAVAVAHGPNRLVVKVRFTDLRARSTGGPSGLAIGIDTDAALKGPEFRLTSGLQSGTDYQLVAVSNGDVVGEPLTCPHKVALDFAGDRLTFAAARSCLGSPDSVRVALLMRDEFDSSHPVTDWLGAPRSYTDWIVSD</sequence>
<evidence type="ECO:0008006" key="4">
    <source>
        <dbReference type="Google" id="ProtNLM"/>
    </source>
</evidence>
<dbReference type="EMBL" id="JBHSRJ010000004">
    <property type="protein sequence ID" value="MFC6043719.1"/>
    <property type="molecule type" value="Genomic_DNA"/>
</dbReference>